<sequence length="249" mass="29178">MKPFFFFFVNLVFLLLVVAELPYVRDFCTGFVLPRVVTNLNKREIYSETDLKQEGFGSVSTVREWPIPRYLSRHNITLEAEQLLELLAQQLATFVHEFDFDAAQFETQALILRRKVAGLTSWVEVMFLKNQQIMARLEFLHRMFCTLNSAAAYLRYFTSERTEQQLLRSLIQLNVRLISLYNFRGEPDLLVPRFAEYVTTFSRRLDIWADMNDKLQAVPVSVRIMVKAQFDDSRASLQHLASYSPKELN</sequence>
<evidence type="ECO:0000313" key="3">
    <source>
        <dbReference type="Proteomes" id="UP000292447"/>
    </source>
</evidence>
<feature type="chain" id="PRO_5020298639" evidence="1">
    <location>
        <begin position="20"/>
        <end position="249"/>
    </location>
</feature>
<dbReference type="AlphaFoldDB" id="A0A4P6XTC3"/>
<accession>A0A4P6XTC3</accession>
<proteinExistence type="predicted"/>
<gene>
    <name evidence="2" type="ORF">METSCH_E03040</name>
</gene>
<keyword evidence="1" id="KW-0732">Signal</keyword>
<evidence type="ECO:0000256" key="1">
    <source>
        <dbReference type="SAM" id="SignalP"/>
    </source>
</evidence>
<keyword evidence="3" id="KW-1185">Reference proteome</keyword>
<evidence type="ECO:0000313" key="2">
    <source>
        <dbReference type="EMBL" id="QBM90065.1"/>
    </source>
</evidence>
<reference evidence="3" key="1">
    <citation type="submission" date="2019-03" db="EMBL/GenBank/DDBJ databases">
        <title>Snf2 controls pulcherriminic acid biosynthesis and connects pigmentation and antifungal activity of the yeast Metschnikowia pulcherrima.</title>
        <authorList>
            <person name="Gore-Lloyd D."/>
            <person name="Sumann I."/>
            <person name="Brachmann A.O."/>
            <person name="Schneeberger K."/>
            <person name="Ortiz-Merino R.A."/>
            <person name="Moreno-Beltran M."/>
            <person name="Schlaefli M."/>
            <person name="Kirner P."/>
            <person name="Santos Kron A."/>
            <person name="Wolfe K.H."/>
            <person name="Piel J."/>
            <person name="Ahrens C.H."/>
            <person name="Henk D."/>
            <person name="Freimoser F.M."/>
        </authorList>
    </citation>
    <scope>NUCLEOTIDE SEQUENCE [LARGE SCALE GENOMIC DNA]</scope>
    <source>
        <strain evidence="3">APC 1.2</strain>
    </source>
</reference>
<organism evidence="2 3">
    <name type="scientific">Metschnikowia aff. pulcherrima</name>
    <dbReference type="NCBI Taxonomy" id="2163413"/>
    <lineage>
        <taxon>Eukaryota</taxon>
        <taxon>Fungi</taxon>
        <taxon>Dikarya</taxon>
        <taxon>Ascomycota</taxon>
        <taxon>Saccharomycotina</taxon>
        <taxon>Pichiomycetes</taxon>
        <taxon>Metschnikowiaceae</taxon>
        <taxon>Metschnikowia</taxon>
    </lineage>
</organism>
<feature type="signal peptide" evidence="1">
    <location>
        <begin position="1"/>
        <end position="19"/>
    </location>
</feature>
<dbReference type="EMBL" id="CP034460">
    <property type="protein sequence ID" value="QBM90065.1"/>
    <property type="molecule type" value="Genomic_DNA"/>
</dbReference>
<name>A0A4P6XTC3_9ASCO</name>
<protein>
    <submittedName>
        <fullName evidence="2">Uncharacterized protein</fullName>
    </submittedName>
</protein>
<dbReference type="Proteomes" id="UP000292447">
    <property type="component" value="Chromosome V"/>
</dbReference>